<reference evidence="14" key="1">
    <citation type="submission" date="2021-01" db="UniProtKB">
        <authorList>
            <consortium name="EnsemblMetazoa"/>
        </authorList>
    </citation>
    <scope>IDENTIFICATION</scope>
</reference>
<evidence type="ECO:0000256" key="7">
    <source>
        <dbReference type="ARBA" id="ARBA00022835"/>
    </source>
</evidence>
<evidence type="ECO:0000313" key="14">
    <source>
        <dbReference type="EnsemblMetazoa" id="CLYHEMP012299.1"/>
    </source>
</evidence>
<dbReference type="OrthoDB" id="10264038at2759"/>
<dbReference type="RefSeq" id="XP_066927295.1">
    <property type="nucleotide sequence ID" value="XM_067071194.1"/>
</dbReference>
<feature type="compositionally biased region" description="Basic and acidic residues" evidence="11">
    <location>
        <begin position="378"/>
        <end position="388"/>
    </location>
</feature>
<feature type="region of interest" description="Disordered" evidence="11">
    <location>
        <begin position="348"/>
        <end position="448"/>
    </location>
</feature>
<evidence type="ECO:0000313" key="15">
    <source>
        <dbReference type="Proteomes" id="UP000594262"/>
    </source>
</evidence>
<dbReference type="Pfam" id="PF01138">
    <property type="entry name" value="RNase_PH"/>
    <property type="match status" value="1"/>
</dbReference>
<evidence type="ECO:0000256" key="3">
    <source>
        <dbReference type="ARBA" id="ARBA00006678"/>
    </source>
</evidence>
<dbReference type="Gene3D" id="3.30.230.70">
    <property type="entry name" value="GHMP Kinase, N-terminal domain"/>
    <property type="match status" value="1"/>
</dbReference>
<dbReference type="PANTHER" id="PTHR11097:SF14">
    <property type="entry name" value="EXOSOME COMPLEX COMPONENT RRP45"/>
    <property type="match status" value="1"/>
</dbReference>
<evidence type="ECO:0000256" key="9">
    <source>
        <dbReference type="ARBA" id="ARBA00023242"/>
    </source>
</evidence>
<feature type="compositionally biased region" description="Basic residues" evidence="11">
    <location>
        <begin position="434"/>
        <end position="448"/>
    </location>
</feature>
<dbReference type="GO" id="GO:0071038">
    <property type="term" value="P:TRAMP-dependent tRNA surveillance pathway"/>
    <property type="evidence" value="ECO:0007669"/>
    <property type="project" value="TreeGrafter"/>
</dbReference>
<dbReference type="GO" id="GO:0000176">
    <property type="term" value="C:nuclear exosome (RNase complex)"/>
    <property type="evidence" value="ECO:0007669"/>
    <property type="project" value="TreeGrafter"/>
</dbReference>
<dbReference type="GO" id="GO:0071035">
    <property type="term" value="P:nuclear polyadenylation-dependent rRNA catabolic process"/>
    <property type="evidence" value="ECO:0007669"/>
    <property type="project" value="TreeGrafter"/>
</dbReference>
<feature type="compositionally biased region" description="Acidic residues" evidence="11">
    <location>
        <begin position="368"/>
        <end position="377"/>
    </location>
</feature>
<dbReference type="GO" id="GO:0000177">
    <property type="term" value="C:cytoplasmic exosome (RNase complex)"/>
    <property type="evidence" value="ECO:0007669"/>
    <property type="project" value="TreeGrafter"/>
</dbReference>
<dbReference type="InterPro" id="IPR033100">
    <property type="entry name" value="Rrp45"/>
</dbReference>
<evidence type="ECO:0000256" key="1">
    <source>
        <dbReference type="ARBA" id="ARBA00004496"/>
    </source>
</evidence>
<dbReference type="InterPro" id="IPR015847">
    <property type="entry name" value="ExoRNase_PH_dom2"/>
</dbReference>
<dbReference type="CDD" id="cd11368">
    <property type="entry name" value="RNase_PH_RRP45"/>
    <property type="match status" value="1"/>
</dbReference>
<comment type="similarity">
    <text evidence="3">Belongs to the RNase PH family.</text>
</comment>
<evidence type="ECO:0000256" key="4">
    <source>
        <dbReference type="ARBA" id="ARBA00019572"/>
    </source>
</evidence>
<dbReference type="GO" id="GO:0016075">
    <property type="term" value="P:rRNA catabolic process"/>
    <property type="evidence" value="ECO:0007669"/>
    <property type="project" value="TreeGrafter"/>
</dbReference>
<feature type="compositionally biased region" description="Polar residues" evidence="11">
    <location>
        <begin position="411"/>
        <end position="421"/>
    </location>
</feature>
<evidence type="ECO:0000256" key="8">
    <source>
        <dbReference type="ARBA" id="ARBA00022884"/>
    </source>
</evidence>
<keyword evidence="9" id="KW-0539">Nucleus</keyword>
<dbReference type="FunFam" id="3.30.230.70:FF:000005">
    <property type="entry name" value="Exosome complex component RRP45"/>
    <property type="match status" value="1"/>
</dbReference>
<proteinExistence type="inferred from homology"/>
<evidence type="ECO:0000259" key="12">
    <source>
        <dbReference type="Pfam" id="PF01138"/>
    </source>
</evidence>
<feature type="compositionally biased region" description="Acidic residues" evidence="11">
    <location>
        <begin position="389"/>
        <end position="400"/>
    </location>
</feature>
<evidence type="ECO:0000256" key="5">
    <source>
        <dbReference type="ARBA" id="ARBA00022490"/>
    </source>
</evidence>
<evidence type="ECO:0000256" key="11">
    <source>
        <dbReference type="SAM" id="MobiDB-lite"/>
    </source>
</evidence>
<dbReference type="EnsemblMetazoa" id="CLYHEMT012299.1">
    <property type="protein sequence ID" value="CLYHEMP012299.1"/>
    <property type="gene ID" value="CLYHEMG012299"/>
</dbReference>
<evidence type="ECO:0000256" key="2">
    <source>
        <dbReference type="ARBA" id="ARBA00004604"/>
    </source>
</evidence>
<feature type="compositionally biased region" description="Basic and acidic residues" evidence="11">
    <location>
        <begin position="423"/>
        <end position="433"/>
    </location>
</feature>
<dbReference type="GO" id="GO:0034475">
    <property type="term" value="P:U4 snRNA 3'-end processing"/>
    <property type="evidence" value="ECO:0007669"/>
    <property type="project" value="TreeGrafter"/>
</dbReference>
<dbReference type="SUPFAM" id="SSF54211">
    <property type="entry name" value="Ribosomal protein S5 domain 2-like"/>
    <property type="match status" value="1"/>
</dbReference>
<comment type="subcellular location">
    <subcellularLocation>
        <location evidence="1">Cytoplasm</location>
    </subcellularLocation>
    <subcellularLocation>
        <location evidence="2">Nucleus</location>
        <location evidence="2">Nucleolus</location>
    </subcellularLocation>
</comment>
<dbReference type="GO" id="GO:0005730">
    <property type="term" value="C:nucleolus"/>
    <property type="evidence" value="ECO:0007669"/>
    <property type="project" value="UniProtKB-SubCell"/>
</dbReference>
<dbReference type="GeneID" id="136814774"/>
<dbReference type="GO" id="GO:0000467">
    <property type="term" value="P:exonucleolytic trimming to generate mature 3'-end of 5.8S rRNA from tricistronic rRNA transcript (SSU-rRNA, 5.8S rRNA, LSU-rRNA)"/>
    <property type="evidence" value="ECO:0007669"/>
    <property type="project" value="TreeGrafter"/>
</dbReference>
<dbReference type="Pfam" id="PF03725">
    <property type="entry name" value="RNase_PH_C"/>
    <property type="match status" value="1"/>
</dbReference>
<evidence type="ECO:0000256" key="10">
    <source>
        <dbReference type="ARBA" id="ARBA00032660"/>
    </source>
</evidence>
<dbReference type="AlphaFoldDB" id="A0A7M5WMX1"/>
<keyword evidence="8" id="KW-0694">RNA-binding</keyword>
<evidence type="ECO:0000259" key="13">
    <source>
        <dbReference type="Pfam" id="PF03725"/>
    </source>
</evidence>
<keyword evidence="5" id="KW-0963">Cytoplasm</keyword>
<feature type="domain" description="Exoribonuclease phosphorolytic" evidence="13">
    <location>
        <begin position="191"/>
        <end position="259"/>
    </location>
</feature>
<keyword evidence="7" id="KW-0271">Exosome</keyword>
<dbReference type="GO" id="GO:0035925">
    <property type="term" value="F:mRNA 3'-UTR AU-rich region binding"/>
    <property type="evidence" value="ECO:0007669"/>
    <property type="project" value="TreeGrafter"/>
</dbReference>
<dbReference type="GO" id="GO:0034473">
    <property type="term" value="P:U1 snRNA 3'-end processing"/>
    <property type="evidence" value="ECO:0007669"/>
    <property type="project" value="TreeGrafter"/>
</dbReference>
<dbReference type="SUPFAM" id="SSF55666">
    <property type="entry name" value="Ribonuclease PH domain 2-like"/>
    <property type="match status" value="1"/>
</dbReference>
<dbReference type="InterPro" id="IPR050590">
    <property type="entry name" value="Exosome_comp_Rrp42_subfam"/>
</dbReference>
<dbReference type="GO" id="GO:0071028">
    <property type="term" value="P:nuclear mRNA surveillance"/>
    <property type="evidence" value="ECO:0007669"/>
    <property type="project" value="TreeGrafter"/>
</dbReference>
<dbReference type="InterPro" id="IPR020568">
    <property type="entry name" value="Ribosomal_Su5_D2-typ_SF"/>
</dbReference>
<organism evidence="14 15">
    <name type="scientific">Clytia hemisphaerica</name>
    <dbReference type="NCBI Taxonomy" id="252671"/>
    <lineage>
        <taxon>Eukaryota</taxon>
        <taxon>Metazoa</taxon>
        <taxon>Cnidaria</taxon>
        <taxon>Hydrozoa</taxon>
        <taxon>Hydroidolina</taxon>
        <taxon>Leptothecata</taxon>
        <taxon>Obeliida</taxon>
        <taxon>Clytiidae</taxon>
        <taxon>Clytia</taxon>
    </lineage>
</organism>
<name>A0A7M5WMX1_9CNID</name>
<dbReference type="GO" id="GO:0034476">
    <property type="term" value="P:U5 snRNA 3'-end processing"/>
    <property type="evidence" value="ECO:0007669"/>
    <property type="project" value="TreeGrafter"/>
</dbReference>
<dbReference type="InterPro" id="IPR001247">
    <property type="entry name" value="ExoRNase_PH_dom1"/>
</dbReference>
<keyword evidence="6" id="KW-0698">rRNA processing</keyword>
<dbReference type="Proteomes" id="UP000594262">
    <property type="component" value="Unplaced"/>
</dbReference>
<sequence length="448" mass="49737">MKASSVRFTTCEKQFVGKSIESGIRLDGRQAYDYRNLEINFGLDYGYCEVTLGDTRALAQTSCELIKPLDSRPTDGQLFINVDLSPMASCSFESGRMTSEGVEINRLIDRVLKESRPIDTESLCVLAGEKVWSVRVDVLVLNHSGNILDCCCIAAIASLAHFRRPDVTVTGHDVTIHSLKEKEPVPLNVHHMPICITFGFIEDEKKGQQLIIDPEEKEESIIDGKLMMAFNIHNEVCCVQMSGGVSVDYEQLLNCGNIAALKAEEITVVLKEILEEERIKRLPKKIEKKAGLKTPATPREFITKTTAGPTEVEMITLSSDENDTARNPIAIVSDESEPPKEQVTNYLGKGTASLGEGGESAWVMSSGGEEEDNEGEDMEHGSNEKMVDNDESEDSEEDEFVVMQADVLAEKTQTTNNNMKIDTSPKHDEINADKKKKKRKRKKDQSIT</sequence>
<dbReference type="InterPro" id="IPR036345">
    <property type="entry name" value="ExoRNase_PH_dom2_sf"/>
</dbReference>
<dbReference type="InterPro" id="IPR027408">
    <property type="entry name" value="PNPase/RNase_PH_dom_sf"/>
</dbReference>
<dbReference type="PANTHER" id="PTHR11097">
    <property type="entry name" value="EXOSOME COMPLEX EXONUCLEASE RIBOSOMAL RNA PROCESSING PROTEIN"/>
    <property type="match status" value="1"/>
</dbReference>
<accession>A0A7M5WMX1</accession>
<protein>
    <recommendedName>
        <fullName evidence="4">Exosome complex component RRP45</fullName>
    </recommendedName>
    <alternativeName>
        <fullName evidence="10">Exosome component 9</fullName>
    </alternativeName>
</protein>
<keyword evidence="15" id="KW-1185">Reference proteome</keyword>
<evidence type="ECO:0000256" key="6">
    <source>
        <dbReference type="ARBA" id="ARBA00022552"/>
    </source>
</evidence>
<feature type="domain" description="Exoribonuclease phosphorolytic" evidence="12">
    <location>
        <begin position="34"/>
        <end position="165"/>
    </location>
</feature>